<reference evidence="1" key="1">
    <citation type="journal article" date="2020" name="Nature">
        <title>Giant virus diversity and host interactions through global metagenomics.</title>
        <authorList>
            <person name="Schulz F."/>
            <person name="Roux S."/>
            <person name="Paez-Espino D."/>
            <person name="Jungbluth S."/>
            <person name="Walsh D.A."/>
            <person name="Denef V.J."/>
            <person name="McMahon K.D."/>
            <person name="Konstantinidis K.T."/>
            <person name="Eloe-Fadrosh E.A."/>
            <person name="Kyrpides N.C."/>
            <person name="Woyke T."/>
        </authorList>
    </citation>
    <scope>NUCLEOTIDE SEQUENCE</scope>
    <source>
        <strain evidence="1">GVMAG-S-1035118-87</strain>
    </source>
</reference>
<sequence length="95" mass="10750">MNSMATCPSMSCPVALKPTEFPKKCNASDYIKVKKDRAMTVKYITTGYPTTYPHYSFRNDIRWGRALNTIEQCGPCELECGTWYVCNPKSNALVI</sequence>
<proteinExistence type="predicted"/>
<dbReference type="AlphaFoldDB" id="A0A6C0AH96"/>
<organism evidence="1">
    <name type="scientific">viral metagenome</name>
    <dbReference type="NCBI Taxonomy" id="1070528"/>
    <lineage>
        <taxon>unclassified sequences</taxon>
        <taxon>metagenomes</taxon>
        <taxon>organismal metagenomes</taxon>
    </lineage>
</organism>
<accession>A0A6C0AH96</accession>
<evidence type="ECO:0000313" key="1">
    <source>
        <dbReference type="EMBL" id="QHS79148.1"/>
    </source>
</evidence>
<protein>
    <submittedName>
        <fullName evidence="1">Uncharacterized protein</fullName>
    </submittedName>
</protein>
<name>A0A6C0AH96_9ZZZZ</name>
<dbReference type="EMBL" id="MN740626">
    <property type="protein sequence ID" value="QHS79148.1"/>
    <property type="molecule type" value="Genomic_DNA"/>
</dbReference>